<comment type="subunit">
    <text evidence="4">Binds to mitochondrial small subunit 15S rRNA.</text>
</comment>
<feature type="repeat" description="PPR" evidence="5">
    <location>
        <begin position="377"/>
        <end position="411"/>
    </location>
</feature>
<feature type="region of interest" description="Disordered" evidence="6">
    <location>
        <begin position="42"/>
        <end position="76"/>
    </location>
</feature>
<dbReference type="AlphaFoldDB" id="A0A8S8ZZV9"/>
<evidence type="ECO:0000313" key="8">
    <source>
        <dbReference type="Proteomes" id="UP000433876"/>
    </source>
</evidence>
<evidence type="ECO:0008006" key="9">
    <source>
        <dbReference type="Google" id="ProtNLM"/>
    </source>
</evidence>
<proteinExistence type="inferred from homology"/>
<reference evidence="7 8" key="1">
    <citation type="submission" date="2017-07" db="EMBL/GenBank/DDBJ databases">
        <title>Genome sequence of the Sordaria macrospora wild type strain R19027.</title>
        <authorList>
            <person name="Nowrousian M."/>
            <person name="Teichert I."/>
            <person name="Kueck U."/>
        </authorList>
    </citation>
    <scope>NUCLEOTIDE SEQUENCE [LARGE SCALE GENOMIC DNA]</scope>
    <source>
        <strain evidence="7 8">R19027</strain>
        <tissue evidence="7">Mycelium</tissue>
    </source>
</reference>
<accession>A0A8S8ZZV9</accession>
<dbReference type="OMA" id="TDHVYNE"/>
<evidence type="ECO:0000256" key="4">
    <source>
        <dbReference type="ARBA" id="ARBA00044511"/>
    </source>
</evidence>
<evidence type="ECO:0000256" key="3">
    <source>
        <dbReference type="ARBA" id="ARBA00044493"/>
    </source>
</evidence>
<dbReference type="Proteomes" id="UP000433876">
    <property type="component" value="Unassembled WGS sequence"/>
</dbReference>
<dbReference type="Gene3D" id="1.25.40.10">
    <property type="entry name" value="Tetratricopeptide repeat domain"/>
    <property type="match status" value="2"/>
</dbReference>
<comment type="similarity">
    <text evidence="1">Belongs to the CCM1 family.</text>
</comment>
<dbReference type="InterPro" id="IPR011990">
    <property type="entry name" value="TPR-like_helical_dom_sf"/>
</dbReference>
<dbReference type="VEuPathDB" id="FungiDB:SMAC_02705"/>
<keyword evidence="2" id="KW-0677">Repeat</keyword>
<dbReference type="Pfam" id="PF13041">
    <property type="entry name" value="PPR_2"/>
    <property type="match status" value="2"/>
</dbReference>
<dbReference type="NCBIfam" id="TIGR00756">
    <property type="entry name" value="PPR"/>
    <property type="match status" value="3"/>
</dbReference>
<feature type="compositionally biased region" description="Polar residues" evidence="6">
    <location>
        <begin position="58"/>
        <end position="69"/>
    </location>
</feature>
<feature type="region of interest" description="Disordered" evidence="6">
    <location>
        <begin position="808"/>
        <end position="859"/>
    </location>
</feature>
<feature type="repeat" description="PPR" evidence="5">
    <location>
        <begin position="655"/>
        <end position="690"/>
    </location>
</feature>
<protein>
    <recommendedName>
        <fullName evidence="9">Pentatricopeptide repeat protein</fullName>
    </recommendedName>
</protein>
<name>A0A8S8ZZV9_SORMA</name>
<evidence type="ECO:0000256" key="5">
    <source>
        <dbReference type="PROSITE-ProRule" id="PRU00708"/>
    </source>
</evidence>
<evidence type="ECO:0000256" key="2">
    <source>
        <dbReference type="ARBA" id="ARBA00022737"/>
    </source>
</evidence>
<evidence type="ECO:0000313" key="7">
    <source>
        <dbReference type="EMBL" id="KAA8636357.1"/>
    </source>
</evidence>
<dbReference type="PANTHER" id="PTHR47936">
    <property type="entry name" value="PPR_LONG DOMAIN-CONTAINING PROTEIN"/>
    <property type="match status" value="1"/>
</dbReference>
<gene>
    <name evidence="7" type="ORF">SMACR_02705</name>
</gene>
<comment type="function">
    <text evidence="3">Regulates mitochondrial small subunit maturation by controlling 15S rRNA 5'-end processing. Localizes to the 5' precursor of the 15S rRNA in a position that is subsequently occupied by mS47 in the mature yeast mtSSU. Uses structure and sequence-specific RNA recognition, binding to a single-stranded region of the precursor and specifically recognizing bases -6 to -1. The exchange of Ccm1 for mS47 is coupled to the irreversible removal of precursor rRNA that is accompanied by conformational changes of the mitoribosomal proteins uS5m and mS26. These conformational changes signal completion of 5'-end rRNA processing through protection of the mature 5'-end of the 15S rRNA and stabilization of mS47. The removal of the 5' precursor together with the dissociation of Ccm1 may be catalyzed by the 5'-3' exoribonuclease Pet127. Involved in the specific removal of group I introns in mitochondrial encoded transcripts.</text>
</comment>
<feature type="repeat" description="PPR" evidence="5">
    <location>
        <begin position="691"/>
        <end position="725"/>
    </location>
</feature>
<dbReference type="PROSITE" id="PS51375">
    <property type="entry name" value="PPR"/>
    <property type="match status" value="3"/>
</dbReference>
<evidence type="ECO:0000256" key="6">
    <source>
        <dbReference type="SAM" id="MobiDB-lite"/>
    </source>
</evidence>
<comment type="caution">
    <text evidence="7">The sequence shown here is derived from an EMBL/GenBank/DDBJ whole genome shotgun (WGS) entry which is preliminary data.</text>
</comment>
<dbReference type="InterPro" id="IPR002885">
    <property type="entry name" value="PPR_rpt"/>
</dbReference>
<dbReference type="EMBL" id="NMPR01000004">
    <property type="protein sequence ID" value="KAA8636357.1"/>
    <property type="molecule type" value="Genomic_DNA"/>
</dbReference>
<dbReference type="PANTHER" id="PTHR47936:SF1">
    <property type="entry name" value="PENTATRICOPEPTIDE REPEAT-CONTAINING PROTEIN GUN1, CHLOROPLASTIC"/>
    <property type="match status" value="1"/>
</dbReference>
<sequence length="859" mass="98598">MQQTPFICRSCLSNIRRQADPLQLRLPFRPRPLVRTASSLAPALSSDSHATGPEQFLAPSSQTNPSTESGRNERTFSKRSIPLSVWSEEWPHEERVLRKNVSRSEFHTRVRQLQLWKYKFRKIWAKRDWERKRKDRYREIALKNGAPEVLIIQDLLCQRDVDHMRQAWQLIPTETRSKLWGSVMLNSLHWWPDQAPDIFRAIFEQNGANFYAAVDCFTYMADYIQKLEEPKQAEYGRAVAEALLHCYNNTSRRYICLGQNTLYHILRRATTDQVYELLMTMKKYRQRLHAYTKQQFVWHLAKEPKYKPAAVELLCEMIREGELDVNGLHCAALATAVLSFPVITRASKAASKEDDDSLPTLRSQLNQEILEVGLQPNIIHYTTIVRNLCDNNELRTAWQVFDLMTSQGVQPDLRFYSQLLYGATLANDHRSFRRILELLPEEASQDPVIINGILTFIHITTVWELRKRRMKPPVAVPSFEYMFKTYSKLFDLGPLQALLNIDLQNYTAEIHQRELDGMAPSWAGWQSMRSLRNMLDLVPELEPHARLQPGNDTLNIMVTSFIRNFSQPYSLIEFYSNFRTRLKNGDPTILGFVATKGTIIHDVVIKAILEWQGHNMARVALDIVSDMLKDAAASRALFDADPSSPDAEPRHPTPSIYTWSTLLHGFMHRREHREQGDRIFKMMRDHGVQPNRVTWNTLIAGHARLQTVGKTASALQRMEAAGYKPDRFTLRAFGYLLNREGALQMMQRLDEKKKRRQAAFAAKLAAAEAAGADENDNSYSAEEMAKVPEWIAAQDEYRIMEEQLRDISQSVVVGNEEGGGEEGREMGEAAEEEEGGEEKTAAGEIEGLEAYRARNVGSA</sequence>
<organism evidence="7 8">
    <name type="scientific">Sordaria macrospora</name>
    <dbReference type="NCBI Taxonomy" id="5147"/>
    <lineage>
        <taxon>Eukaryota</taxon>
        <taxon>Fungi</taxon>
        <taxon>Dikarya</taxon>
        <taxon>Ascomycota</taxon>
        <taxon>Pezizomycotina</taxon>
        <taxon>Sordariomycetes</taxon>
        <taxon>Sordariomycetidae</taxon>
        <taxon>Sordariales</taxon>
        <taxon>Sordariaceae</taxon>
        <taxon>Sordaria</taxon>
    </lineage>
</organism>
<evidence type="ECO:0000256" key="1">
    <source>
        <dbReference type="ARBA" id="ARBA00006192"/>
    </source>
</evidence>